<dbReference type="InterPro" id="IPR049449">
    <property type="entry name" value="TesB_ACOT8-like_N"/>
</dbReference>
<dbReference type="CDD" id="cd03444">
    <property type="entry name" value="Thioesterase_II_repeat1"/>
    <property type="match status" value="1"/>
</dbReference>
<evidence type="ECO:0000256" key="2">
    <source>
        <dbReference type="ARBA" id="ARBA00022801"/>
    </source>
</evidence>
<proteinExistence type="inferred from homology"/>
<comment type="similarity">
    <text evidence="1">Belongs to the C/M/P thioester hydrolase family.</text>
</comment>
<dbReference type="InterPro" id="IPR029069">
    <property type="entry name" value="HotDog_dom_sf"/>
</dbReference>
<dbReference type="GO" id="GO:0009062">
    <property type="term" value="P:fatty acid catabolic process"/>
    <property type="evidence" value="ECO:0007669"/>
    <property type="project" value="TreeGrafter"/>
</dbReference>
<evidence type="ECO:0000259" key="4">
    <source>
        <dbReference type="Pfam" id="PF13622"/>
    </source>
</evidence>
<evidence type="ECO:0000313" key="6">
    <source>
        <dbReference type="Proteomes" id="UP001204833"/>
    </source>
</evidence>
<keyword evidence="6" id="KW-1185">Reference proteome</keyword>
<dbReference type="GO" id="GO:0006637">
    <property type="term" value="P:acyl-CoA metabolic process"/>
    <property type="evidence" value="ECO:0007669"/>
    <property type="project" value="InterPro"/>
</dbReference>
<dbReference type="GeneID" id="76151352"/>
<dbReference type="GO" id="GO:0047617">
    <property type="term" value="F:fatty acyl-CoA hydrolase activity"/>
    <property type="evidence" value="ECO:0007669"/>
    <property type="project" value="InterPro"/>
</dbReference>
<accession>A0AAD5BDL9</accession>
<name>A0AAD5BDL9_9ASCO</name>
<dbReference type="CDD" id="cd03445">
    <property type="entry name" value="Thioesterase_II_repeat2"/>
    <property type="match status" value="1"/>
</dbReference>
<reference evidence="5 6" key="1">
    <citation type="journal article" date="2022" name="DNA Res.">
        <title>Genome analysis of five recently described species of the CUG-Ser clade uncovers Candida theae as a new hybrid lineage with pathogenic potential in the Candida parapsilosis species complex.</title>
        <authorList>
            <person name="Mixao V."/>
            <person name="Del Olmo V."/>
            <person name="Hegedusova E."/>
            <person name="Saus E."/>
            <person name="Pryszcz L."/>
            <person name="Cillingova A."/>
            <person name="Nosek J."/>
            <person name="Gabaldon T."/>
        </authorList>
    </citation>
    <scope>NUCLEOTIDE SEQUENCE [LARGE SCALE GENOMIC DNA]</scope>
    <source>
        <strain evidence="5 6">CBS 12239</strain>
    </source>
</reference>
<sequence length="444" mass="49407">MDALQTEVYQSTTSPIARIATKSSVKLISSSSSIQHGKHIPTSAEIYQSRYVPEAWAPDSRGTYGGDLITQGLNAAWQSVLNRSKQDNDDAKAPTTDGTNFQPHSIHAYFVKAGSTESVMRWEVIKVSDTRNFANRCVLGYQSHSGVLVVTIQASFTRNNDLILKQRQFEHQISQGQNPKSWPLVFKRNPGPMFFKYRDNLHDLNIKTMYYSNHITRAMPKELFEYSEGFNLDTTADQEWGMFVKINDDLHGRVIGESAEHQQEEEGGATAAAAAGAGAVAGPSAGELTRRKYLALTYLSDSFWASTLVKALGLPIGITTAKTVSLDHTLYFHDSNFEIGIRKRKPKRKSGTGKSSSTEDFHESVDDDSNWLYMETQFVSMGNNRMLGIINFYSLENDGKLIATAVQETYGAFPKDVFEKSTQLHKKYNGKVVDKKLLSGGAKL</sequence>
<keyword evidence="2" id="KW-0378">Hydrolase</keyword>
<dbReference type="RefSeq" id="XP_051608302.1">
    <property type="nucleotide sequence ID" value="XM_051752698.1"/>
</dbReference>
<organism evidence="5 6">
    <name type="scientific">Candida theae</name>
    <dbReference type="NCBI Taxonomy" id="1198502"/>
    <lineage>
        <taxon>Eukaryota</taxon>
        <taxon>Fungi</taxon>
        <taxon>Dikarya</taxon>
        <taxon>Ascomycota</taxon>
        <taxon>Saccharomycotina</taxon>
        <taxon>Pichiomycetes</taxon>
        <taxon>Debaryomycetaceae</taxon>
        <taxon>Candida/Lodderomyces clade</taxon>
        <taxon>Candida</taxon>
    </lineage>
</organism>
<dbReference type="Gene3D" id="2.40.160.210">
    <property type="entry name" value="Acyl-CoA thioesterase, double hotdog domain"/>
    <property type="match status" value="1"/>
</dbReference>
<evidence type="ECO:0000256" key="1">
    <source>
        <dbReference type="ARBA" id="ARBA00006538"/>
    </source>
</evidence>
<gene>
    <name evidence="5" type="ORF">KGF57_003293</name>
</gene>
<feature type="domain" description="Acyl-CoA thioesterase-like N-terminal HotDog" evidence="4">
    <location>
        <begin position="53"/>
        <end position="156"/>
    </location>
</feature>
<dbReference type="Pfam" id="PF13622">
    <property type="entry name" value="4HBT_3"/>
    <property type="match status" value="1"/>
</dbReference>
<evidence type="ECO:0000313" key="5">
    <source>
        <dbReference type="EMBL" id="KAI5957599.1"/>
    </source>
</evidence>
<dbReference type="InterPro" id="IPR003703">
    <property type="entry name" value="Acyl_CoA_thio"/>
</dbReference>
<dbReference type="InterPro" id="IPR042171">
    <property type="entry name" value="Acyl-CoA_hotdog"/>
</dbReference>
<comment type="caution">
    <text evidence="5">The sequence shown here is derived from an EMBL/GenBank/DDBJ whole genome shotgun (WGS) entry which is preliminary data.</text>
</comment>
<dbReference type="AlphaFoldDB" id="A0AAD5BDL9"/>
<dbReference type="EMBL" id="JAIHNG010000121">
    <property type="protein sequence ID" value="KAI5957599.1"/>
    <property type="molecule type" value="Genomic_DNA"/>
</dbReference>
<evidence type="ECO:0000256" key="3">
    <source>
        <dbReference type="SAM" id="MobiDB-lite"/>
    </source>
</evidence>
<dbReference type="SUPFAM" id="SSF54637">
    <property type="entry name" value="Thioesterase/thiol ester dehydrase-isomerase"/>
    <property type="match status" value="2"/>
</dbReference>
<dbReference type="PANTHER" id="PTHR11066:SF34">
    <property type="entry name" value="ACYL-COENZYME A THIOESTERASE 8"/>
    <property type="match status" value="1"/>
</dbReference>
<protein>
    <recommendedName>
        <fullName evidence="4">Acyl-CoA thioesterase-like N-terminal HotDog domain-containing protein</fullName>
    </recommendedName>
</protein>
<feature type="region of interest" description="Disordered" evidence="3">
    <location>
        <begin position="343"/>
        <end position="362"/>
    </location>
</feature>
<dbReference type="GO" id="GO:0005782">
    <property type="term" value="C:peroxisomal matrix"/>
    <property type="evidence" value="ECO:0007669"/>
    <property type="project" value="TreeGrafter"/>
</dbReference>
<dbReference type="Proteomes" id="UP001204833">
    <property type="component" value="Unassembled WGS sequence"/>
</dbReference>
<dbReference type="PANTHER" id="PTHR11066">
    <property type="entry name" value="ACYL-COA THIOESTERASE"/>
    <property type="match status" value="1"/>
</dbReference>